<protein>
    <submittedName>
        <fullName evidence="2">PadR family transcriptional regulator</fullName>
    </submittedName>
</protein>
<name>A0ABY5VV11_9ACTN</name>
<dbReference type="PANTHER" id="PTHR33169:SF13">
    <property type="entry name" value="PADR-FAMILY TRANSCRIPTIONAL REGULATOR"/>
    <property type="match status" value="1"/>
</dbReference>
<dbReference type="SUPFAM" id="SSF46785">
    <property type="entry name" value="Winged helix' DNA-binding domain"/>
    <property type="match status" value="1"/>
</dbReference>
<keyword evidence="3" id="KW-1185">Reference proteome</keyword>
<dbReference type="Proteomes" id="UP001059617">
    <property type="component" value="Chromosome"/>
</dbReference>
<organism evidence="2 3">
    <name type="scientific">Dactylosporangium fulvum</name>
    <dbReference type="NCBI Taxonomy" id="53359"/>
    <lineage>
        <taxon>Bacteria</taxon>
        <taxon>Bacillati</taxon>
        <taxon>Actinomycetota</taxon>
        <taxon>Actinomycetes</taxon>
        <taxon>Micromonosporales</taxon>
        <taxon>Micromonosporaceae</taxon>
        <taxon>Dactylosporangium</taxon>
    </lineage>
</organism>
<dbReference type="InterPro" id="IPR005149">
    <property type="entry name" value="Tscrpt_reg_PadR_N"/>
</dbReference>
<dbReference type="InterPro" id="IPR036390">
    <property type="entry name" value="WH_DNA-bd_sf"/>
</dbReference>
<evidence type="ECO:0000313" key="3">
    <source>
        <dbReference type="Proteomes" id="UP001059617"/>
    </source>
</evidence>
<dbReference type="InterPro" id="IPR036388">
    <property type="entry name" value="WH-like_DNA-bd_sf"/>
</dbReference>
<feature type="domain" description="Transcription regulator PadR N-terminal" evidence="1">
    <location>
        <begin position="12"/>
        <end position="85"/>
    </location>
</feature>
<dbReference type="Gene3D" id="1.10.10.10">
    <property type="entry name" value="Winged helix-like DNA-binding domain superfamily/Winged helix DNA-binding domain"/>
    <property type="match status" value="1"/>
</dbReference>
<gene>
    <name evidence="2" type="ORF">Dfulv_34890</name>
</gene>
<dbReference type="Pfam" id="PF03551">
    <property type="entry name" value="PadR"/>
    <property type="match status" value="1"/>
</dbReference>
<accession>A0ABY5VV11</accession>
<dbReference type="PANTHER" id="PTHR33169">
    <property type="entry name" value="PADR-FAMILY TRANSCRIPTIONAL REGULATOR"/>
    <property type="match status" value="1"/>
</dbReference>
<reference evidence="2" key="2">
    <citation type="submission" date="2022-09" db="EMBL/GenBank/DDBJ databases">
        <title>Biosynthetic gene clusters of Dactylosporangioum fulvum.</title>
        <authorList>
            <person name="Caradec T."/>
        </authorList>
    </citation>
    <scope>NUCLEOTIDE SEQUENCE</scope>
    <source>
        <strain evidence="2">NRRL B-16292</strain>
    </source>
</reference>
<sequence>MAAPLREPTFLILTALARAPMHGYGLITEVAELSGGRLELRPGTLYGALDRLSDDGLVAVDREEIVDGRARKYYRLTEQGDTTLRAETERLRRNVEAATRRLDERAALRPAGGMARTDAGSVQSRRRRPAQPMIEFAGGVA</sequence>
<dbReference type="EMBL" id="CP073720">
    <property type="protein sequence ID" value="UWP80323.1"/>
    <property type="molecule type" value="Genomic_DNA"/>
</dbReference>
<evidence type="ECO:0000259" key="1">
    <source>
        <dbReference type="Pfam" id="PF03551"/>
    </source>
</evidence>
<evidence type="ECO:0000313" key="2">
    <source>
        <dbReference type="EMBL" id="UWP80323.1"/>
    </source>
</evidence>
<reference evidence="2" key="1">
    <citation type="submission" date="2021-04" db="EMBL/GenBank/DDBJ databases">
        <authorList>
            <person name="Hartkoorn R.C."/>
            <person name="Beaudoing E."/>
            <person name="Hot D."/>
        </authorList>
    </citation>
    <scope>NUCLEOTIDE SEQUENCE</scope>
    <source>
        <strain evidence="2">NRRL B-16292</strain>
    </source>
</reference>
<proteinExistence type="predicted"/>
<dbReference type="InterPro" id="IPR052509">
    <property type="entry name" value="Metal_resp_DNA-bind_regulator"/>
</dbReference>